<dbReference type="EMBL" id="CP012033">
    <property type="protein sequence ID" value="AKP63756.1"/>
    <property type="molecule type" value="Genomic_DNA"/>
</dbReference>
<protein>
    <recommendedName>
        <fullName evidence="4">DUF5067 domain-containing protein</fullName>
    </recommendedName>
</protein>
<keyword evidence="1 3" id="KW-0732">Signal</keyword>
<keyword evidence="6" id="KW-1185">Reference proteome</keyword>
<dbReference type="RefSeq" id="WP_048732286.1">
    <property type="nucleotide sequence ID" value="NZ_CP012033.1"/>
</dbReference>
<evidence type="ECO:0000256" key="2">
    <source>
        <dbReference type="SAM" id="MobiDB-lite"/>
    </source>
</evidence>
<feature type="chain" id="PRO_5042088692" description="DUF5067 domain-containing protein" evidence="3">
    <location>
        <begin position="25"/>
        <end position="198"/>
    </location>
</feature>
<evidence type="ECO:0000256" key="3">
    <source>
        <dbReference type="SAM" id="SignalP"/>
    </source>
</evidence>
<reference evidence="5 6" key="1">
    <citation type="submission" date="2015-07" db="EMBL/GenBank/DDBJ databases">
        <title>Lactobacillus korensis/26-25/ whole genome sequencing.</title>
        <authorList>
            <person name="Kim M.K."/>
            <person name="Im W.-T."/>
            <person name="Srinivasan S."/>
            <person name="Lee J.-J."/>
        </authorList>
    </citation>
    <scope>NUCLEOTIDE SEQUENCE [LARGE SCALE GENOMIC DNA]</scope>
    <source>
        <strain evidence="5 6">26-25</strain>
    </source>
</reference>
<feature type="compositionally biased region" description="Low complexity" evidence="2">
    <location>
        <begin position="34"/>
        <end position="62"/>
    </location>
</feature>
<evidence type="ECO:0000256" key="1">
    <source>
        <dbReference type="ARBA" id="ARBA00022729"/>
    </source>
</evidence>
<accession>A0AAC8UT78</accession>
<dbReference type="InterPro" id="IPR029050">
    <property type="entry name" value="Immunoprotect_excell_Ig-like"/>
</dbReference>
<dbReference type="PROSITE" id="PS51257">
    <property type="entry name" value="PROKAR_LIPOPROTEIN"/>
    <property type="match status" value="1"/>
</dbReference>
<evidence type="ECO:0000313" key="6">
    <source>
        <dbReference type="Proteomes" id="UP000036000"/>
    </source>
</evidence>
<organism evidence="5 6">
    <name type="scientific">Levilactobacillus koreensis</name>
    <dbReference type="NCBI Taxonomy" id="637971"/>
    <lineage>
        <taxon>Bacteria</taxon>
        <taxon>Bacillati</taxon>
        <taxon>Bacillota</taxon>
        <taxon>Bacilli</taxon>
        <taxon>Lactobacillales</taxon>
        <taxon>Lactobacillaceae</taxon>
        <taxon>Levilactobacillus</taxon>
    </lineage>
</organism>
<feature type="region of interest" description="Disordered" evidence="2">
    <location>
        <begin position="22"/>
        <end position="62"/>
    </location>
</feature>
<dbReference type="AlphaFoldDB" id="A0AAC8UT78"/>
<dbReference type="Pfam" id="PF16729">
    <property type="entry name" value="DUF5067"/>
    <property type="match status" value="1"/>
</dbReference>
<feature type="compositionally biased region" description="Polar residues" evidence="2">
    <location>
        <begin position="23"/>
        <end position="33"/>
    </location>
</feature>
<dbReference type="InterPro" id="IPR031989">
    <property type="entry name" value="DUF5067"/>
</dbReference>
<proteinExistence type="predicted"/>
<feature type="signal peptide" evidence="3">
    <location>
        <begin position="1"/>
        <end position="24"/>
    </location>
</feature>
<sequence length="198" mass="21155">MSHVKNLAALGSLLLLLAGCGAPSQQEPETNSHSQQSSSTTKRSRSSSSQAASSSKVSSSSASQAKTATFSHQQFTINHVTFKLTGEKITASATANRNLFVLYYTVTNHQAKEIVPADIWQAAVSATQNGKQLGTGNLAFTTSQTTDNNKLNRTVMPVKAGKSVTGLATFEPKTMQPVTVTFKDTNHQVVHVSRYPLN</sequence>
<evidence type="ECO:0000259" key="4">
    <source>
        <dbReference type="Pfam" id="PF16729"/>
    </source>
</evidence>
<gene>
    <name evidence="5" type="ORF">ABN16_01255</name>
</gene>
<feature type="domain" description="DUF5067" evidence="4">
    <location>
        <begin position="56"/>
        <end position="184"/>
    </location>
</feature>
<name>A0AAC8UT78_9LACO</name>
<evidence type="ECO:0000313" key="5">
    <source>
        <dbReference type="EMBL" id="AKP63756.1"/>
    </source>
</evidence>
<dbReference type="Gene3D" id="2.60.40.1240">
    <property type="match status" value="1"/>
</dbReference>
<dbReference type="Proteomes" id="UP000036000">
    <property type="component" value="Chromosome"/>
</dbReference>
<dbReference type="KEGG" id="lko:ABN16_01255"/>